<dbReference type="RefSeq" id="WP_123509008.1">
    <property type="nucleotide sequence ID" value="NZ_MOBQ01000008.1"/>
</dbReference>
<dbReference type="OrthoDB" id="7023004at2"/>
<feature type="transmembrane region" description="Helical" evidence="1">
    <location>
        <begin position="59"/>
        <end position="78"/>
    </location>
</feature>
<reference evidence="2 3" key="1">
    <citation type="submission" date="2016-10" db="EMBL/GenBank/DDBJ databases">
        <title>Comparative genome analysis of multiple Pseudomonas spp. focuses on biocontrol and plant growth promoting traits.</title>
        <authorList>
            <person name="Tao X.-Y."/>
            <person name="Taylor C.G."/>
        </authorList>
    </citation>
    <scope>NUCLEOTIDE SEQUENCE [LARGE SCALE GENOMIC DNA]</scope>
    <source>
        <strain evidence="2 3">37A10</strain>
    </source>
</reference>
<name>A0A423KBB2_9PSED</name>
<organism evidence="2 3">
    <name type="scientific">Pseudomonas frederiksbergensis</name>
    <dbReference type="NCBI Taxonomy" id="104087"/>
    <lineage>
        <taxon>Bacteria</taxon>
        <taxon>Pseudomonadati</taxon>
        <taxon>Pseudomonadota</taxon>
        <taxon>Gammaproteobacteria</taxon>
        <taxon>Pseudomonadales</taxon>
        <taxon>Pseudomonadaceae</taxon>
        <taxon>Pseudomonas</taxon>
    </lineage>
</organism>
<feature type="transmembrane region" description="Helical" evidence="1">
    <location>
        <begin position="12"/>
        <end position="33"/>
    </location>
</feature>
<evidence type="ECO:0000256" key="1">
    <source>
        <dbReference type="SAM" id="Phobius"/>
    </source>
</evidence>
<protein>
    <submittedName>
        <fullName evidence="2">Uncharacterized protein</fullName>
    </submittedName>
</protein>
<gene>
    <name evidence="2" type="ORF">BK666_07185</name>
</gene>
<dbReference type="AlphaFoldDB" id="A0A423KBB2"/>
<keyword evidence="1" id="KW-0472">Membrane</keyword>
<keyword evidence="1" id="KW-1133">Transmembrane helix</keyword>
<keyword evidence="1" id="KW-0812">Transmembrane</keyword>
<evidence type="ECO:0000313" key="3">
    <source>
        <dbReference type="Proteomes" id="UP000285349"/>
    </source>
</evidence>
<accession>A0A423KBB2</accession>
<comment type="caution">
    <text evidence="2">The sequence shown here is derived from an EMBL/GenBank/DDBJ whole genome shotgun (WGS) entry which is preliminary data.</text>
</comment>
<dbReference type="EMBL" id="MOBQ01000008">
    <property type="protein sequence ID" value="RON49351.1"/>
    <property type="molecule type" value="Genomic_DNA"/>
</dbReference>
<proteinExistence type="predicted"/>
<sequence>MMFKKLETPLNKLGFVVFCLSAGLCLFAFLVTYRTYYHYDGYWLAHLVFDRSYEWQQSAFKLGLAGVAIGATLAWNYLELVKRVYHWVWK</sequence>
<dbReference type="Proteomes" id="UP000285349">
    <property type="component" value="Unassembled WGS sequence"/>
</dbReference>
<evidence type="ECO:0000313" key="2">
    <source>
        <dbReference type="EMBL" id="RON49351.1"/>
    </source>
</evidence>